<dbReference type="EMBL" id="JACGWT010000006">
    <property type="protein sequence ID" value="MBA8796086.1"/>
    <property type="molecule type" value="Genomic_DNA"/>
</dbReference>
<evidence type="ECO:0000313" key="1">
    <source>
        <dbReference type="EMBL" id="MBA8796086.1"/>
    </source>
</evidence>
<accession>A0A7W3IVM1</accession>
<name>A0A7W3IVM1_9ACTN</name>
<reference evidence="1 2" key="1">
    <citation type="submission" date="2020-07" db="EMBL/GenBank/DDBJ databases">
        <title>Sequencing the genomes of 1000 actinobacteria strains.</title>
        <authorList>
            <person name="Klenk H.-P."/>
        </authorList>
    </citation>
    <scope>NUCLEOTIDE SEQUENCE [LARGE SCALE GENOMIC DNA]</scope>
    <source>
        <strain evidence="1 2">DSM 100723</strain>
    </source>
</reference>
<dbReference type="RefSeq" id="WP_182561663.1">
    <property type="nucleotide sequence ID" value="NZ_JACGWT010000006.1"/>
</dbReference>
<organism evidence="1 2">
    <name type="scientific">Microlunatus kandeliicorticis</name>
    <dbReference type="NCBI Taxonomy" id="1759536"/>
    <lineage>
        <taxon>Bacteria</taxon>
        <taxon>Bacillati</taxon>
        <taxon>Actinomycetota</taxon>
        <taxon>Actinomycetes</taxon>
        <taxon>Propionibacteriales</taxon>
        <taxon>Propionibacteriaceae</taxon>
        <taxon>Microlunatus</taxon>
    </lineage>
</organism>
<sequence>MPTTPLIPERGPDGWRFSLGDGEALVAADGCAATHPDRPDHRYDAGGGTPRLVVDGVERTCRLERHGADLDEVDLTWVVDGLPALRLLVRHSVGGTWLQRYTLDHAGPEPLVVDRLTVGPEPRGDSGSAAVWALAAGAEAFWLTQPADGAGPVLAAVLQHGEVDGFGPQGWRTGPVRLEPGGRFVLQWQLDWSASAGVFERRRASVLPARTIFPEHEPCEIAGTDAAVVAADVAVGTEGEVTVLQGDRGTHRVELRAARGTVRFAVSWVRPVGDWVRAAGERWLTGDRTPSGVVRLPGAAAALVLQADHGRLADPDGPAAEALQRLTARLLDRDPGPEPDAFELALLAGEALRTGDPDCATAARAGVLAAERPVPGLGLATTRVGLAALAAGRPIGDLVDHVGRLAVDPTGPSPDPSDATERAGVVAARLELVLISRRQAARVGDDLIGLVRELGTAVGGGLPGGPPVPWPADRLAHVAAVLGMVPEAGAGGLTRWCLLGPQALADQVRRRALAALDAPPAGAEPPDAVLAPTLAWLVLGQPPV</sequence>
<evidence type="ECO:0000313" key="2">
    <source>
        <dbReference type="Proteomes" id="UP000523079"/>
    </source>
</evidence>
<keyword evidence="2" id="KW-1185">Reference proteome</keyword>
<dbReference type="Proteomes" id="UP000523079">
    <property type="component" value="Unassembled WGS sequence"/>
</dbReference>
<dbReference type="AlphaFoldDB" id="A0A7W3IVM1"/>
<protein>
    <submittedName>
        <fullName evidence="1">Uncharacterized protein</fullName>
    </submittedName>
</protein>
<gene>
    <name evidence="1" type="ORF">FHX74_003727</name>
</gene>
<proteinExistence type="predicted"/>
<comment type="caution">
    <text evidence="1">The sequence shown here is derived from an EMBL/GenBank/DDBJ whole genome shotgun (WGS) entry which is preliminary data.</text>
</comment>